<keyword evidence="3" id="KW-1185">Reference proteome</keyword>
<reference evidence="2 3" key="1">
    <citation type="submission" date="2020-02" db="EMBL/GenBank/DDBJ databases">
        <title>Genome sequence of strain AETb3-4.</title>
        <authorList>
            <person name="Gao J."/>
            <person name="Zhang X."/>
        </authorList>
    </citation>
    <scope>NUCLEOTIDE SEQUENCE [LARGE SCALE GENOMIC DNA]</scope>
    <source>
        <strain evidence="2 3">AETb3-4</strain>
    </source>
</reference>
<sequence length="57" mass="5899">MTQTPAFTREGNGTGQDGGAAPQRVHSETAAEGTDGTEMPEIRMHSQDAAEGPDLDA</sequence>
<name>A0A7Y7IJ64_9MICC</name>
<protein>
    <submittedName>
        <fullName evidence="2">Uncharacterized protein</fullName>
    </submittedName>
</protein>
<proteinExistence type="predicted"/>
<dbReference type="Proteomes" id="UP000543556">
    <property type="component" value="Unassembled WGS sequence"/>
</dbReference>
<comment type="caution">
    <text evidence="2">The sequence shown here is derived from an EMBL/GenBank/DDBJ whole genome shotgun (WGS) entry which is preliminary data.</text>
</comment>
<dbReference type="EMBL" id="JAAMFM010000020">
    <property type="protein sequence ID" value="NVM95821.1"/>
    <property type="molecule type" value="Genomic_DNA"/>
</dbReference>
<accession>A0A7Y7IJ64</accession>
<evidence type="ECO:0000313" key="3">
    <source>
        <dbReference type="Proteomes" id="UP000543556"/>
    </source>
</evidence>
<organism evidence="2 3">
    <name type="scientific">Arthrobacter wenxiniae</name>
    <dbReference type="NCBI Taxonomy" id="2713570"/>
    <lineage>
        <taxon>Bacteria</taxon>
        <taxon>Bacillati</taxon>
        <taxon>Actinomycetota</taxon>
        <taxon>Actinomycetes</taxon>
        <taxon>Micrococcales</taxon>
        <taxon>Micrococcaceae</taxon>
        <taxon>Arthrobacter</taxon>
    </lineage>
</organism>
<feature type="region of interest" description="Disordered" evidence="1">
    <location>
        <begin position="1"/>
        <end position="57"/>
    </location>
</feature>
<dbReference type="RefSeq" id="WP_176635540.1">
    <property type="nucleotide sequence ID" value="NZ_JAAMFM010000020.1"/>
</dbReference>
<evidence type="ECO:0000256" key="1">
    <source>
        <dbReference type="SAM" id="MobiDB-lite"/>
    </source>
</evidence>
<gene>
    <name evidence="2" type="ORF">G6034_13040</name>
</gene>
<evidence type="ECO:0000313" key="2">
    <source>
        <dbReference type="EMBL" id="NVM95821.1"/>
    </source>
</evidence>
<dbReference type="AlphaFoldDB" id="A0A7Y7IJ64"/>